<comment type="caution">
    <text evidence="1">The sequence shown here is derived from an EMBL/GenBank/DDBJ whole genome shotgun (WGS) entry which is preliminary data.</text>
</comment>
<organism evidence="1 2">
    <name type="scientific">Cellulomonas algicola</name>
    <dbReference type="NCBI Taxonomy" id="2071633"/>
    <lineage>
        <taxon>Bacteria</taxon>
        <taxon>Bacillati</taxon>
        <taxon>Actinomycetota</taxon>
        <taxon>Actinomycetes</taxon>
        <taxon>Micrococcales</taxon>
        <taxon>Cellulomonadaceae</taxon>
        <taxon>Cellulomonas</taxon>
    </lineage>
</organism>
<dbReference type="Proteomes" id="UP000288246">
    <property type="component" value="Unassembled WGS sequence"/>
</dbReference>
<sequence length="60" mass="6683">MDMRIEVTNADVAAAKRAWARAVESGESAARTQVLYDSLRRVINAQAQQMAEDFRAKRAS</sequence>
<evidence type="ECO:0000313" key="2">
    <source>
        <dbReference type="Proteomes" id="UP000288246"/>
    </source>
</evidence>
<evidence type="ECO:0000313" key="1">
    <source>
        <dbReference type="EMBL" id="GCD19510.1"/>
    </source>
</evidence>
<keyword evidence="2" id="KW-1185">Reference proteome</keyword>
<gene>
    <name evidence="1" type="ORF">CTKZ_10720</name>
</gene>
<proteinExistence type="predicted"/>
<dbReference type="OrthoDB" id="4828372at2"/>
<reference evidence="1 2" key="1">
    <citation type="submission" date="2018-11" db="EMBL/GenBank/DDBJ databases">
        <title>Draft genome sequence of Cellulomonas takizawaensis strain TKZ-21.</title>
        <authorList>
            <person name="Yamamura H."/>
            <person name="Hayashi T."/>
            <person name="Hamada M."/>
            <person name="Serisawa Y."/>
            <person name="Matsuyama K."/>
            <person name="Nakagawa Y."/>
            <person name="Otoguro M."/>
            <person name="Yanagida F."/>
            <person name="Hayakawa M."/>
        </authorList>
    </citation>
    <scope>NUCLEOTIDE SEQUENCE [LARGE SCALE GENOMIC DNA]</scope>
    <source>
        <strain evidence="1 2">TKZ-21</strain>
    </source>
</reference>
<dbReference type="AlphaFoldDB" id="A0A401UYA8"/>
<accession>A0A401UYA8</accession>
<dbReference type="EMBL" id="BHYL01000072">
    <property type="protein sequence ID" value="GCD19510.1"/>
    <property type="molecule type" value="Genomic_DNA"/>
</dbReference>
<name>A0A401UYA8_9CELL</name>
<protein>
    <submittedName>
        <fullName evidence="1">Uncharacterized protein</fullName>
    </submittedName>
</protein>
<dbReference type="RefSeq" id="WP_124342044.1">
    <property type="nucleotide sequence ID" value="NZ_BHYL01000072.1"/>
</dbReference>